<evidence type="ECO:0000256" key="3">
    <source>
        <dbReference type="ARBA" id="ARBA00022487"/>
    </source>
</evidence>
<feature type="active site" evidence="7">
    <location>
        <position position="175"/>
    </location>
</feature>
<accession>A3LN59</accession>
<evidence type="ECO:0000256" key="5">
    <source>
        <dbReference type="ARBA" id="ARBA00049203"/>
    </source>
</evidence>
<feature type="active site" evidence="7">
    <location>
        <position position="202"/>
    </location>
</feature>
<evidence type="ECO:0000256" key="8">
    <source>
        <dbReference type="SAM" id="MobiDB-lite"/>
    </source>
</evidence>
<comment type="similarity">
    <text evidence="1 6">Belongs to the AB hydrolase superfamily.</text>
</comment>
<evidence type="ECO:0000313" key="11">
    <source>
        <dbReference type="Proteomes" id="UP000002258"/>
    </source>
</evidence>
<name>A3LN59_PICST</name>
<protein>
    <recommendedName>
        <fullName evidence="2 6">Protein phosphatase methylesterase 1</fullName>
        <shortName evidence="6">PME-1</shortName>
        <ecNumber evidence="6">3.1.1.-</ecNumber>
    </recommendedName>
</protein>
<dbReference type="KEGG" id="pic:PICST_42666"/>
<dbReference type="PANTHER" id="PTHR14189:SF0">
    <property type="entry name" value="PROTEIN PHOSPHATASE METHYLESTERASE 1"/>
    <property type="match status" value="1"/>
</dbReference>
<proteinExistence type="inferred from homology"/>
<dbReference type="SUPFAM" id="SSF53474">
    <property type="entry name" value="alpha/beta-Hydrolases"/>
    <property type="match status" value="1"/>
</dbReference>
<dbReference type="GO" id="GO:0051723">
    <property type="term" value="F:protein methylesterase activity"/>
    <property type="evidence" value="ECO:0007669"/>
    <property type="project" value="UniProtKB-EC"/>
</dbReference>
<dbReference type="InterPro" id="IPR016812">
    <property type="entry name" value="PPase_methylesterase_euk"/>
</dbReference>
<dbReference type="InterPro" id="IPR000073">
    <property type="entry name" value="AB_hydrolase_1"/>
</dbReference>
<dbReference type="OrthoDB" id="194865at2759"/>
<dbReference type="ESTHER" id="picst-a3ln59">
    <property type="family name" value="PPase_methylesterase_euk"/>
</dbReference>
<dbReference type="PIRSF" id="PIRSF022950">
    <property type="entry name" value="PPase_methylesterase_euk"/>
    <property type="match status" value="1"/>
</dbReference>
<evidence type="ECO:0000259" key="9">
    <source>
        <dbReference type="Pfam" id="PF12697"/>
    </source>
</evidence>
<evidence type="ECO:0000256" key="6">
    <source>
        <dbReference type="PIRNR" id="PIRNR022950"/>
    </source>
</evidence>
<evidence type="ECO:0000313" key="10">
    <source>
        <dbReference type="EMBL" id="ABN64271.2"/>
    </source>
</evidence>
<comment type="function">
    <text evidence="6">Demethylates proteins that have been reversibly carboxymethylated.</text>
</comment>
<dbReference type="Pfam" id="PF12697">
    <property type="entry name" value="Abhydrolase_6"/>
    <property type="match status" value="1"/>
</dbReference>
<dbReference type="RefSeq" id="XP_001382300.2">
    <property type="nucleotide sequence ID" value="XM_001382263.1"/>
</dbReference>
<feature type="compositionally biased region" description="Acidic residues" evidence="8">
    <location>
        <begin position="27"/>
        <end position="41"/>
    </location>
</feature>
<dbReference type="PANTHER" id="PTHR14189">
    <property type="entry name" value="PROTEIN PHOSPHATASE METHYLESTERASE-1 RELATED"/>
    <property type="match status" value="1"/>
</dbReference>
<evidence type="ECO:0000256" key="1">
    <source>
        <dbReference type="ARBA" id="ARBA00008645"/>
    </source>
</evidence>
<comment type="catalytic activity">
    <reaction evidence="5">
        <text>[phosphatase 2A protein]-C-terminal L-leucine methyl ester + H2O = [phosphatase 2A protein]-C-terminal L-leucine + methanol + H(+)</text>
        <dbReference type="Rhea" id="RHEA:48548"/>
        <dbReference type="Rhea" id="RHEA-COMP:12134"/>
        <dbReference type="Rhea" id="RHEA-COMP:12135"/>
        <dbReference type="ChEBI" id="CHEBI:15377"/>
        <dbReference type="ChEBI" id="CHEBI:15378"/>
        <dbReference type="ChEBI" id="CHEBI:17790"/>
        <dbReference type="ChEBI" id="CHEBI:90516"/>
        <dbReference type="ChEBI" id="CHEBI:90517"/>
        <dbReference type="EC" id="3.1.1.89"/>
    </reaction>
</comment>
<feature type="domain" description="AB hydrolase-1" evidence="9">
    <location>
        <begin position="97"/>
        <end position="338"/>
    </location>
</feature>
<dbReference type="eggNOG" id="KOG2564">
    <property type="taxonomic scope" value="Eukaryota"/>
</dbReference>
<dbReference type="InParanoid" id="A3LN59"/>
<dbReference type="FunCoup" id="A3LN59">
    <property type="interactions" value="862"/>
</dbReference>
<evidence type="ECO:0000256" key="4">
    <source>
        <dbReference type="ARBA" id="ARBA00022801"/>
    </source>
</evidence>
<evidence type="ECO:0000256" key="2">
    <source>
        <dbReference type="ARBA" id="ARBA00020672"/>
    </source>
</evidence>
<dbReference type="EMBL" id="CP000496">
    <property type="protein sequence ID" value="ABN64271.2"/>
    <property type="molecule type" value="Genomic_DNA"/>
</dbReference>
<dbReference type="STRING" id="322104.A3LN59"/>
<sequence length="372" mass="42068">MSDLHKAFVKRIKDQERSLGLTSLSEKDEEEQEEEEDEDGDVLSGMTNTADQTTVDNYENFKRVHFKVTEKYTRADGILSISTYYKPPSSAKDPICIFLHGAGSTAMTFAFLSQSIGEISENTGLFLFDLRGHGNSSLTKDFSLDALVEDLHFVLNEFIGKHNINSNPIYLVGHSLGGAISSSFLRKYQMQYPQVKGSVVLDIVEETAVKSLGAMPNFISNRPKSFSSLTNAIKWHMGFLLYNKASAEVSVPDLFDLESLTWKTDLALTQPFWSTWFDKLSENFLGFRGPKLLILSAHETLDKNLMIGQMQGKYQLVVFSNQQKYGHFIHEDLPRQVATCLLDFIKRNEDPDKFMKEELGIIPKWGGKIHHT</sequence>
<dbReference type="InterPro" id="IPR029058">
    <property type="entry name" value="AB_hydrolase_fold"/>
</dbReference>
<keyword evidence="11" id="KW-1185">Reference proteome</keyword>
<keyword evidence="4 6" id="KW-0378">Hydrolase</keyword>
<evidence type="ECO:0000256" key="7">
    <source>
        <dbReference type="PIRSR" id="PIRSR022950-1"/>
    </source>
</evidence>
<feature type="active site" evidence="7">
    <location>
        <position position="327"/>
    </location>
</feature>
<dbReference type="GO" id="GO:0005763">
    <property type="term" value="C:mitochondrial small ribosomal subunit"/>
    <property type="evidence" value="ECO:0007669"/>
    <property type="project" value="EnsemblFungi"/>
</dbReference>
<dbReference type="EC" id="3.1.1.-" evidence="6"/>
<gene>
    <name evidence="10" type="ORF">PICST_42666</name>
</gene>
<dbReference type="GeneID" id="4837007"/>
<feature type="region of interest" description="Disordered" evidence="8">
    <location>
        <begin position="19"/>
        <end position="49"/>
    </location>
</feature>
<reference evidence="10 11" key="1">
    <citation type="journal article" date="2007" name="Nat. Biotechnol.">
        <title>Genome sequence of the lignocellulose-bioconverting and xylose-fermenting yeast Pichia stipitis.</title>
        <authorList>
            <person name="Jeffries T.W."/>
            <person name="Grigoriev I.V."/>
            <person name="Grimwood J."/>
            <person name="Laplaza J.M."/>
            <person name="Aerts A."/>
            <person name="Salamov A."/>
            <person name="Schmutz J."/>
            <person name="Lindquist E."/>
            <person name="Dehal P."/>
            <person name="Shapiro H."/>
            <person name="Jin Y.S."/>
            <person name="Passoth V."/>
            <person name="Richardson P.M."/>
        </authorList>
    </citation>
    <scope>NUCLEOTIDE SEQUENCE [LARGE SCALE GENOMIC DNA]</scope>
    <source>
        <strain evidence="11">ATCC 58785 / CBS 6054 / NBRC 10063 / NRRL Y-11545</strain>
    </source>
</reference>
<dbReference type="Proteomes" id="UP000002258">
    <property type="component" value="Chromosome 2"/>
</dbReference>
<dbReference type="OMA" id="VMVCHHG"/>
<keyword evidence="3 6" id="KW-0719">Serine esterase</keyword>
<organism evidence="10 11">
    <name type="scientific">Scheffersomyces stipitis (strain ATCC 58785 / CBS 6054 / NBRC 10063 / NRRL Y-11545)</name>
    <name type="common">Yeast</name>
    <name type="synonym">Pichia stipitis</name>
    <dbReference type="NCBI Taxonomy" id="322104"/>
    <lineage>
        <taxon>Eukaryota</taxon>
        <taxon>Fungi</taxon>
        <taxon>Dikarya</taxon>
        <taxon>Ascomycota</taxon>
        <taxon>Saccharomycotina</taxon>
        <taxon>Pichiomycetes</taxon>
        <taxon>Debaryomycetaceae</taxon>
        <taxon>Scheffersomyces</taxon>
    </lineage>
</organism>
<dbReference type="AlphaFoldDB" id="A3LN59"/>
<dbReference type="HOGENOM" id="CLU_024818_3_1_1"/>
<dbReference type="Gene3D" id="3.40.50.1820">
    <property type="entry name" value="alpha/beta hydrolase"/>
    <property type="match status" value="1"/>
</dbReference>